<keyword evidence="2" id="KW-0963">Cytoplasm</keyword>
<feature type="domain" description="Disease resistance protein winged helix" evidence="5">
    <location>
        <begin position="172"/>
        <end position="239"/>
    </location>
</feature>
<reference evidence="6 7" key="1">
    <citation type="journal article" date="2021" name="BMC Genomics">
        <title>Datura genome reveals duplications of psychoactive alkaloid biosynthetic genes and high mutation rate following tissue culture.</title>
        <authorList>
            <person name="Rajewski A."/>
            <person name="Carter-House D."/>
            <person name="Stajich J."/>
            <person name="Litt A."/>
        </authorList>
    </citation>
    <scope>NUCLEOTIDE SEQUENCE [LARGE SCALE GENOMIC DNA]</scope>
    <source>
        <strain evidence="6">AR-01</strain>
    </source>
</reference>
<comment type="caution">
    <text evidence="6">The sequence shown here is derived from an EMBL/GenBank/DDBJ whole genome shotgun (WGS) entry which is preliminary data.</text>
</comment>
<keyword evidence="7" id="KW-1185">Reference proteome</keyword>
<comment type="subcellular location">
    <subcellularLocation>
        <location evidence="1">Cytoplasm</location>
    </subcellularLocation>
</comment>
<accession>A0ABS8SD75</accession>
<evidence type="ECO:0000256" key="1">
    <source>
        <dbReference type="ARBA" id="ARBA00004496"/>
    </source>
</evidence>
<proteinExistence type="predicted"/>
<dbReference type="Gene3D" id="1.10.10.10">
    <property type="entry name" value="Winged helix-like DNA-binding domain superfamily/Winged helix DNA-binding domain"/>
    <property type="match status" value="1"/>
</dbReference>
<evidence type="ECO:0000256" key="4">
    <source>
        <dbReference type="ARBA" id="ARBA00022840"/>
    </source>
</evidence>
<dbReference type="PANTHER" id="PTHR23155:SF1152">
    <property type="entry name" value="AAA+ ATPASE DOMAIN-CONTAINING PROTEIN"/>
    <property type="match status" value="1"/>
</dbReference>
<evidence type="ECO:0000313" key="7">
    <source>
        <dbReference type="Proteomes" id="UP000823775"/>
    </source>
</evidence>
<dbReference type="PANTHER" id="PTHR23155">
    <property type="entry name" value="DISEASE RESISTANCE PROTEIN RP"/>
    <property type="match status" value="1"/>
</dbReference>
<evidence type="ECO:0000256" key="3">
    <source>
        <dbReference type="ARBA" id="ARBA00022741"/>
    </source>
</evidence>
<evidence type="ECO:0000256" key="2">
    <source>
        <dbReference type="ARBA" id="ARBA00022490"/>
    </source>
</evidence>
<evidence type="ECO:0000313" key="6">
    <source>
        <dbReference type="EMBL" id="MCD7456830.1"/>
    </source>
</evidence>
<dbReference type="InterPro" id="IPR058922">
    <property type="entry name" value="WHD_DRP"/>
</dbReference>
<keyword evidence="3" id="KW-0547">Nucleotide-binding</keyword>
<sequence length="292" mass="33212">MSLAYDVESIIDACEEGVPDWCLSLWIFHIIEDINLLMKEGEEMQEMKVSDLVLHNTIEAAREHTPHFARNPSRNEEMVGFKDVMVELSGKLIGGSSDLDVISIVGDRRDWERQLWQTSYILMSQLSLILISAPIAVSLKNIRERTCCLAILCDITDERAILERETESELAEDREIQVSKLAWLWIAEGFIGTHAEKLSEDLAKNYLENLIGRNLVMVAKKSPDGKIKTCRIHDLVLEFCRKKKAHQENFRKDKKVTEVRIILALQSAILHAACPFTLDVIILKSGVCPSHM</sequence>
<organism evidence="6 7">
    <name type="scientific">Datura stramonium</name>
    <name type="common">Jimsonweed</name>
    <name type="synonym">Common thornapple</name>
    <dbReference type="NCBI Taxonomy" id="4076"/>
    <lineage>
        <taxon>Eukaryota</taxon>
        <taxon>Viridiplantae</taxon>
        <taxon>Streptophyta</taxon>
        <taxon>Embryophyta</taxon>
        <taxon>Tracheophyta</taxon>
        <taxon>Spermatophyta</taxon>
        <taxon>Magnoliopsida</taxon>
        <taxon>eudicotyledons</taxon>
        <taxon>Gunneridae</taxon>
        <taxon>Pentapetalae</taxon>
        <taxon>asterids</taxon>
        <taxon>lamiids</taxon>
        <taxon>Solanales</taxon>
        <taxon>Solanaceae</taxon>
        <taxon>Solanoideae</taxon>
        <taxon>Datureae</taxon>
        <taxon>Datura</taxon>
    </lineage>
</organism>
<evidence type="ECO:0000259" key="5">
    <source>
        <dbReference type="Pfam" id="PF23559"/>
    </source>
</evidence>
<dbReference type="InterPro" id="IPR044974">
    <property type="entry name" value="Disease_R_plants"/>
</dbReference>
<protein>
    <recommendedName>
        <fullName evidence="5">Disease resistance protein winged helix domain-containing protein</fullName>
    </recommendedName>
</protein>
<dbReference type="InterPro" id="IPR036388">
    <property type="entry name" value="WH-like_DNA-bd_sf"/>
</dbReference>
<gene>
    <name evidence="6" type="ORF">HAX54_033313</name>
</gene>
<dbReference type="Proteomes" id="UP000823775">
    <property type="component" value="Unassembled WGS sequence"/>
</dbReference>
<keyword evidence="4" id="KW-0067">ATP-binding</keyword>
<dbReference type="EMBL" id="JACEIK010000426">
    <property type="protein sequence ID" value="MCD7456830.1"/>
    <property type="molecule type" value="Genomic_DNA"/>
</dbReference>
<name>A0ABS8SD75_DATST</name>
<dbReference type="Pfam" id="PF23559">
    <property type="entry name" value="WHD_DRP"/>
    <property type="match status" value="1"/>
</dbReference>